<organism evidence="1 2">
    <name type="scientific">Vibrio renipiscarius</name>
    <dbReference type="NCBI Taxonomy" id="1461322"/>
    <lineage>
        <taxon>Bacteria</taxon>
        <taxon>Pseudomonadati</taxon>
        <taxon>Pseudomonadota</taxon>
        <taxon>Gammaproteobacteria</taxon>
        <taxon>Vibrionales</taxon>
        <taxon>Vibrionaceae</taxon>
        <taxon>Vibrio</taxon>
    </lineage>
</organism>
<comment type="caution">
    <text evidence="1">The sequence shown here is derived from an EMBL/GenBank/DDBJ whole genome shotgun (WGS) entry which is preliminary data.</text>
</comment>
<name>A0A0C2K1Z0_9VIBR</name>
<dbReference type="InterPro" id="IPR038604">
    <property type="entry name" value="HopJ_sf"/>
</dbReference>
<dbReference type="InterPro" id="IPR014984">
    <property type="entry name" value="HopJ"/>
</dbReference>
<accession>A0A0C2K1Z0</accession>
<dbReference type="AlphaFoldDB" id="A0A0C2K1Z0"/>
<proteinExistence type="predicted"/>
<keyword evidence="2" id="KW-1185">Reference proteome</keyword>
<dbReference type="STRING" id="1461322.OJ16_14065"/>
<dbReference type="EMBL" id="JTKH01000024">
    <property type="protein sequence ID" value="KII75958.1"/>
    <property type="molecule type" value="Genomic_DNA"/>
</dbReference>
<evidence type="ECO:0000313" key="1">
    <source>
        <dbReference type="EMBL" id="KII75958.1"/>
    </source>
</evidence>
<accession>A0A0C2NY06</accession>
<gene>
    <name evidence="1" type="ORF">OJ16_14065</name>
</gene>
<evidence type="ECO:0000313" key="2">
    <source>
        <dbReference type="Proteomes" id="UP000031672"/>
    </source>
</evidence>
<dbReference type="RefSeq" id="WP_040991892.1">
    <property type="nucleotide sequence ID" value="NZ_JBFRUC010000010.1"/>
</dbReference>
<dbReference type="Gene3D" id="3.20.160.10">
    <property type="entry name" value="vpa0580 domain like"/>
    <property type="match status" value="1"/>
</dbReference>
<protein>
    <submittedName>
        <fullName evidence="1">Type III effector</fullName>
    </submittedName>
</protein>
<sequence length="112" mass="12353">MELNNFLELLKANPTTIEFEQTIAVIDGNYQFTPTSFSNGTARNPAGENNGSCKIFSFAKKHQLSEAQTLALFGGYYRHDVLGNPDGEDHQNIRNFIAHGWSGIKFEGAALS</sequence>
<dbReference type="Proteomes" id="UP000031672">
    <property type="component" value="Unassembled WGS sequence"/>
</dbReference>
<reference evidence="1 2" key="1">
    <citation type="submission" date="2014-11" db="EMBL/GenBank/DDBJ databases">
        <title>Draft Genome Sequence of Vibrio piscirenalis strains CECT 8603T and CECT 8604, two marine Gammaproteobacterium isolated from cultured gilthead sea bream (Sparus aurata).</title>
        <authorList>
            <person name="Arahal D.R."/>
            <person name="Rodrigo-Torres L."/>
            <person name="Lucena T."/>
            <person name="Pujalte M.J."/>
        </authorList>
    </citation>
    <scope>NUCLEOTIDE SEQUENCE [LARGE SCALE GENOMIC DNA]</scope>
    <source>
        <strain evidence="1 2">DCR 1-4-2</strain>
    </source>
</reference>
<dbReference type="OrthoDB" id="9790826at2"/>
<dbReference type="Pfam" id="PF08888">
    <property type="entry name" value="HopJ"/>
    <property type="match status" value="1"/>
</dbReference>